<dbReference type="EMBL" id="JASSZA010000010">
    <property type="protein sequence ID" value="KAK2099704.1"/>
    <property type="molecule type" value="Genomic_DNA"/>
</dbReference>
<proteinExistence type="predicted"/>
<gene>
    <name evidence="1" type="ORF">P7K49_021052</name>
</gene>
<evidence type="ECO:0000313" key="2">
    <source>
        <dbReference type="Proteomes" id="UP001266305"/>
    </source>
</evidence>
<reference evidence="1 2" key="1">
    <citation type="submission" date="2023-05" db="EMBL/GenBank/DDBJ databases">
        <title>B98-5 Cell Line De Novo Hybrid Assembly: An Optical Mapping Approach.</title>
        <authorList>
            <person name="Kananen K."/>
            <person name="Auerbach J.A."/>
            <person name="Kautto E."/>
            <person name="Blachly J.S."/>
        </authorList>
    </citation>
    <scope>NUCLEOTIDE SEQUENCE [LARGE SCALE GENOMIC DNA]</scope>
    <source>
        <strain evidence="1">B95-8</strain>
        <tissue evidence="1">Cell line</tissue>
    </source>
</reference>
<feature type="non-terminal residue" evidence="1">
    <location>
        <position position="67"/>
    </location>
</feature>
<dbReference type="Proteomes" id="UP001266305">
    <property type="component" value="Unassembled WGS sequence"/>
</dbReference>
<keyword evidence="2" id="KW-1185">Reference proteome</keyword>
<protein>
    <submittedName>
        <fullName evidence="1">Uncharacterized protein</fullName>
    </submittedName>
</protein>
<name>A0ABQ9URJ8_SAGOE</name>
<comment type="caution">
    <text evidence="1">The sequence shown here is derived from an EMBL/GenBank/DDBJ whole genome shotgun (WGS) entry which is preliminary data.</text>
</comment>
<evidence type="ECO:0000313" key="1">
    <source>
        <dbReference type="EMBL" id="KAK2099704.1"/>
    </source>
</evidence>
<accession>A0ABQ9URJ8</accession>
<sequence length="67" mass="7812">MFAPNRGMCLAWRDYWKPEILGSIPVTPVAPWPSALAHQPCFHEAQNLMETIRLQLETHKLIKENRE</sequence>
<organism evidence="1 2">
    <name type="scientific">Saguinus oedipus</name>
    <name type="common">Cotton-top tamarin</name>
    <name type="synonym">Oedipomidas oedipus</name>
    <dbReference type="NCBI Taxonomy" id="9490"/>
    <lineage>
        <taxon>Eukaryota</taxon>
        <taxon>Metazoa</taxon>
        <taxon>Chordata</taxon>
        <taxon>Craniata</taxon>
        <taxon>Vertebrata</taxon>
        <taxon>Euteleostomi</taxon>
        <taxon>Mammalia</taxon>
        <taxon>Eutheria</taxon>
        <taxon>Euarchontoglires</taxon>
        <taxon>Primates</taxon>
        <taxon>Haplorrhini</taxon>
        <taxon>Platyrrhini</taxon>
        <taxon>Cebidae</taxon>
        <taxon>Callitrichinae</taxon>
        <taxon>Saguinus</taxon>
    </lineage>
</organism>